<sequence>MGAVSSNIRSCRVRAMARKYHDVEQRSMGGSRRLPKDERADEHHRVLCSDSDLVLAHTIKQAFLPCSLLPSIPKSICCRECHGFLCDQSTEKEFYFCRRCRDVGLVTVVCAHCQGNEDDRCHKRRLWTPSWGEQLCDQADAKKHTNSLNVPQHCHYSSEASSQLGSPLRKQAASSSTSACSSPRPSPRSRVGSKQSSGTASSTY</sequence>
<name>A0AA36HNQ3_9DINO</name>
<dbReference type="Proteomes" id="UP001178507">
    <property type="component" value="Unassembled WGS sequence"/>
</dbReference>
<reference evidence="2" key="1">
    <citation type="submission" date="2023-08" db="EMBL/GenBank/DDBJ databases">
        <authorList>
            <person name="Chen Y."/>
            <person name="Shah S."/>
            <person name="Dougan E. K."/>
            <person name="Thang M."/>
            <person name="Chan C."/>
        </authorList>
    </citation>
    <scope>NUCLEOTIDE SEQUENCE</scope>
</reference>
<feature type="compositionally biased region" description="Low complexity" evidence="1">
    <location>
        <begin position="172"/>
        <end position="183"/>
    </location>
</feature>
<gene>
    <name evidence="2" type="ORF">EVOR1521_LOCUS2555</name>
</gene>
<proteinExistence type="predicted"/>
<protein>
    <submittedName>
        <fullName evidence="2">Uncharacterized protein</fullName>
    </submittedName>
</protein>
<comment type="caution">
    <text evidence="2">The sequence shown here is derived from an EMBL/GenBank/DDBJ whole genome shotgun (WGS) entry which is preliminary data.</text>
</comment>
<evidence type="ECO:0000313" key="2">
    <source>
        <dbReference type="EMBL" id="CAJ1372477.1"/>
    </source>
</evidence>
<feature type="region of interest" description="Disordered" evidence="1">
    <location>
        <begin position="158"/>
        <end position="204"/>
    </location>
</feature>
<dbReference type="AlphaFoldDB" id="A0AA36HNQ3"/>
<keyword evidence="3" id="KW-1185">Reference proteome</keyword>
<organism evidence="2 3">
    <name type="scientific">Effrenium voratum</name>
    <dbReference type="NCBI Taxonomy" id="2562239"/>
    <lineage>
        <taxon>Eukaryota</taxon>
        <taxon>Sar</taxon>
        <taxon>Alveolata</taxon>
        <taxon>Dinophyceae</taxon>
        <taxon>Suessiales</taxon>
        <taxon>Symbiodiniaceae</taxon>
        <taxon>Effrenium</taxon>
    </lineage>
</organism>
<accession>A0AA36HNQ3</accession>
<evidence type="ECO:0000313" key="3">
    <source>
        <dbReference type="Proteomes" id="UP001178507"/>
    </source>
</evidence>
<evidence type="ECO:0000256" key="1">
    <source>
        <dbReference type="SAM" id="MobiDB-lite"/>
    </source>
</evidence>
<feature type="compositionally biased region" description="Polar residues" evidence="1">
    <location>
        <begin position="192"/>
        <end position="204"/>
    </location>
</feature>
<dbReference type="EMBL" id="CAUJNA010000136">
    <property type="protein sequence ID" value="CAJ1372477.1"/>
    <property type="molecule type" value="Genomic_DNA"/>
</dbReference>